<sequence length="297" mass="31548">MIATFPRLFEEGAVDAGQRRRPGPDVVRRRGDLTAALAGLSPGYVATMGALHDGHLSLIRRSVLENPRTVVSVFVNPSQFGDPSDLAAYPRDLERDAARAGEAGADLVFAPAVDEIYPPGFATAVEIAGPSERWEGAARPGHFRGVATVVALLLNIVRPEHAYFGEKDYQQLLVIRRLHADLAFPGAIVGCPTVRGPDGLPLSSRNARLLPEDRERARVVPRALFRMAECAAAGETDAEGMRVAGEEVLAGEPTVRTEYLAVVDGGTLEPLGTVVPGARAIVAARVGGVRIIDNVAL</sequence>
<evidence type="ECO:0000313" key="9">
    <source>
        <dbReference type="EMBL" id="CAA9542060.1"/>
    </source>
</evidence>
<evidence type="ECO:0000256" key="1">
    <source>
        <dbReference type="ARBA" id="ARBA00004990"/>
    </source>
</evidence>
<dbReference type="GO" id="GO:0004592">
    <property type="term" value="F:pantoate-beta-alanine ligase activity"/>
    <property type="evidence" value="ECO:0007669"/>
    <property type="project" value="UniProtKB-UniRule"/>
</dbReference>
<keyword evidence="4 8" id="KW-0566">Pantothenate biosynthesis</keyword>
<dbReference type="GO" id="GO:0005524">
    <property type="term" value="F:ATP binding"/>
    <property type="evidence" value="ECO:0007669"/>
    <property type="project" value="UniProtKB-KW"/>
</dbReference>
<dbReference type="NCBIfam" id="TIGR00018">
    <property type="entry name" value="panC"/>
    <property type="match status" value="1"/>
</dbReference>
<comment type="catalytic activity">
    <reaction evidence="7 8">
        <text>(R)-pantoate + beta-alanine + ATP = (R)-pantothenate + AMP + diphosphate + H(+)</text>
        <dbReference type="Rhea" id="RHEA:10912"/>
        <dbReference type="ChEBI" id="CHEBI:15378"/>
        <dbReference type="ChEBI" id="CHEBI:15980"/>
        <dbReference type="ChEBI" id="CHEBI:29032"/>
        <dbReference type="ChEBI" id="CHEBI:30616"/>
        <dbReference type="ChEBI" id="CHEBI:33019"/>
        <dbReference type="ChEBI" id="CHEBI:57966"/>
        <dbReference type="ChEBI" id="CHEBI:456215"/>
        <dbReference type="EC" id="6.3.2.1"/>
    </reaction>
</comment>
<dbReference type="UniPathway" id="UPA00028">
    <property type="reaction ID" value="UER00005"/>
</dbReference>
<feature type="binding site" evidence="8">
    <location>
        <position position="79"/>
    </location>
    <ligand>
        <name>beta-alanine</name>
        <dbReference type="ChEBI" id="CHEBI:57966"/>
    </ligand>
</feature>
<evidence type="ECO:0000256" key="5">
    <source>
        <dbReference type="ARBA" id="ARBA00022741"/>
    </source>
</evidence>
<feature type="binding site" evidence="8">
    <location>
        <position position="171"/>
    </location>
    <ligand>
        <name>(R)-pantoate</name>
        <dbReference type="ChEBI" id="CHEBI:15980"/>
    </ligand>
</feature>
<comment type="subunit">
    <text evidence="8">Homodimer.</text>
</comment>
<feature type="binding site" evidence="8">
    <location>
        <position position="79"/>
    </location>
    <ligand>
        <name>(R)-pantoate</name>
        <dbReference type="ChEBI" id="CHEBI:15980"/>
    </ligand>
</feature>
<dbReference type="GO" id="GO:0005829">
    <property type="term" value="C:cytosol"/>
    <property type="evidence" value="ECO:0007669"/>
    <property type="project" value="TreeGrafter"/>
</dbReference>
<keyword evidence="6 8" id="KW-0067">ATP-binding</keyword>
<comment type="subcellular location">
    <subcellularLocation>
        <location evidence="8">Cytoplasm</location>
    </subcellularLocation>
</comment>
<dbReference type="InterPro" id="IPR003721">
    <property type="entry name" value="Pantoate_ligase"/>
</dbReference>
<evidence type="ECO:0000256" key="2">
    <source>
        <dbReference type="ARBA" id="ARBA00009256"/>
    </source>
</evidence>
<dbReference type="AlphaFoldDB" id="A0A6J4U6D9"/>
<dbReference type="GO" id="GO:0015940">
    <property type="term" value="P:pantothenate biosynthetic process"/>
    <property type="evidence" value="ECO:0007669"/>
    <property type="project" value="UniProtKB-UniRule"/>
</dbReference>
<dbReference type="InterPro" id="IPR014729">
    <property type="entry name" value="Rossmann-like_a/b/a_fold"/>
</dbReference>
<keyword evidence="8" id="KW-0963">Cytoplasm</keyword>
<dbReference type="EC" id="6.3.2.1" evidence="8"/>
<organism evidence="9">
    <name type="scientific">uncultured Thermomicrobiales bacterium</name>
    <dbReference type="NCBI Taxonomy" id="1645740"/>
    <lineage>
        <taxon>Bacteria</taxon>
        <taxon>Pseudomonadati</taxon>
        <taxon>Thermomicrobiota</taxon>
        <taxon>Thermomicrobia</taxon>
        <taxon>Thermomicrobiales</taxon>
        <taxon>environmental samples</taxon>
    </lineage>
</organism>
<protein>
    <recommendedName>
        <fullName evidence="8">Pantothenate synthetase</fullName>
        <shortName evidence="8">PS</shortName>
        <ecNumber evidence="8">6.3.2.1</ecNumber>
    </recommendedName>
    <alternativeName>
        <fullName evidence="8">Pantoate--beta-alanine ligase</fullName>
    </alternativeName>
    <alternativeName>
        <fullName evidence="8">Pantoate-activating enzyme</fullName>
    </alternativeName>
</protein>
<comment type="similarity">
    <text evidence="2 8">Belongs to the pantothenate synthetase family.</text>
</comment>
<dbReference type="PANTHER" id="PTHR21299:SF1">
    <property type="entry name" value="PANTOATE--BETA-ALANINE LIGASE"/>
    <property type="match status" value="1"/>
</dbReference>
<evidence type="ECO:0000256" key="7">
    <source>
        <dbReference type="ARBA" id="ARBA00048258"/>
    </source>
</evidence>
<feature type="binding site" evidence="8">
    <location>
        <begin position="165"/>
        <end position="168"/>
    </location>
    <ligand>
        <name>ATP</name>
        <dbReference type="ChEBI" id="CHEBI:30616"/>
    </ligand>
</feature>
<keyword evidence="3 8" id="KW-0436">Ligase</keyword>
<dbReference type="InterPro" id="IPR042176">
    <property type="entry name" value="Pantoate_ligase_C"/>
</dbReference>
<dbReference type="PANTHER" id="PTHR21299">
    <property type="entry name" value="CYTIDYLATE KINASE/PANTOATE-BETA-ALANINE LIGASE"/>
    <property type="match status" value="1"/>
</dbReference>
<dbReference type="CDD" id="cd00560">
    <property type="entry name" value="PanC"/>
    <property type="match status" value="1"/>
</dbReference>
<dbReference type="HAMAP" id="MF_00158">
    <property type="entry name" value="PanC"/>
    <property type="match status" value="1"/>
</dbReference>
<evidence type="ECO:0000256" key="6">
    <source>
        <dbReference type="ARBA" id="ARBA00022840"/>
    </source>
</evidence>
<evidence type="ECO:0000256" key="8">
    <source>
        <dbReference type="HAMAP-Rule" id="MF_00158"/>
    </source>
</evidence>
<evidence type="ECO:0000256" key="3">
    <source>
        <dbReference type="ARBA" id="ARBA00022598"/>
    </source>
</evidence>
<feature type="active site" description="Proton donor" evidence="8">
    <location>
        <position position="55"/>
    </location>
</feature>
<accession>A0A6J4U6D9</accession>
<name>A0A6J4U6D9_9BACT</name>
<dbReference type="Gene3D" id="3.30.1300.10">
    <property type="entry name" value="Pantoate-beta-alanine ligase, C-terminal domain"/>
    <property type="match status" value="1"/>
</dbReference>
<comment type="pathway">
    <text evidence="1 8">Cofactor biosynthesis; (R)-pantothenate biosynthesis; (R)-pantothenate from (R)-pantoate and beta-alanine: step 1/1.</text>
</comment>
<gene>
    <name evidence="8" type="primary">panC</name>
    <name evidence="9" type="ORF">AVDCRST_MAG19-1615</name>
</gene>
<proteinExistence type="inferred from homology"/>
<feature type="binding site" evidence="8">
    <location>
        <begin position="202"/>
        <end position="205"/>
    </location>
    <ligand>
        <name>ATP</name>
        <dbReference type="ChEBI" id="CHEBI:30616"/>
    </ligand>
</feature>
<feature type="binding site" evidence="8">
    <location>
        <position position="194"/>
    </location>
    <ligand>
        <name>ATP</name>
        <dbReference type="ChEBI" id="CHEBI:30616"/>
    </ligand>
</feature>
<dbReference type="SUPFAM" id="SSF52374">
    <property type="entry name" value="Nucleotidylyl transferase"/>
    <property type="match status" value="1"/>
</dbReference>
<evidence type="ECO:0000256" key="4">
    <source>
        <dbReference type="ARBA" id="ARBA00022655"/>
    </source>
</evidence>
<comment type="function">
    <text evidence="8">Catalyzes the condensation of pantoate with beta-alanine in an ATP-dependent reaction via a pantoyl-adenylate intermediate.</text>
</comment>
<feature type="binding site" evidence="8">
    <location>
        <begin position="48"/>
        <end position="55"/>
    </location>
    <ligand>
        <name>ATP</name>
        <dbReference type="ChEBI" id="CHEBI:30616"/>
    </ligand>
</feature>
<dbReference type="EMBL" id="CADCWL010000001">
    <property type="protein sequence ID" value="CAA9542060.1"/>
    <property type="molecule type" value="Genomic_DNA"/>
</dbReference>
<dbReference type="Pfam" id="PF02569">
    <property type="entry name" value="Pantoate_ligase"/>
    <property type="match status" value="1"/>
</dbReference>
<reference evidence="9" key="1">
    <citation type="submission" date="2020-02" db="EMBL/GenBank/DDBJ databases">
        <authorList>
            <person name="Meier V. D."/>
        </authorList>
    </citation>
    <scope>NUCLEOTIDE SEQUENCE</scope>
    <source>
        <strain evidence="9">AVDCRST_MAG19</strain>
    </source>
</reference>
<keyword evidence="5 8" id="KW-0547">Nucleotide-binding</keyword>
<comment type="miscellaneous">
    <text evidence="8">The reaction proceeds by a bi uni uni bi ping pong mechanism.</text>
</comment>
<dbReference type="Gene3D" id="3.40.50.620">
    <property type="entry name" value="HUPs"/>
    <property type="match status" value="1"/>
</dbReference>